<organism evidence="2 3">
    <name type="scientific">Acanthosepion pharaonis</name>
    <name type="common">Pharaoh cuttlefish</name>
    <name type="synonym">Sepia pharaonis</name>
    <dbReference type="NCBI Taxonomy" id="158019"/>
    <lineage>
        <taxon>Eukaryota</taxon>
        <taxon>Metazoa</taxon>
        <taxon>Spiralia</taxon>
        <taxon>Lophotrochozoa</taxon>
        <taxon>Mollusca</taxon>
        <taxon>Cephalopoda</taxon>
        <taxon>Coleoidea</taxon>
        <taxon>Decapodiformes</taxon>
        <taxon>Sepiida</taxon>
        <taxon>Sepiina</taxon>
        <taxon>Sepiidae</taxon>
        <taxon>Acanthosepion</taxon>
    </lineage>
</organism>
<accession>A0A812ANH4</accession>
<feature type="compositionally biased region" description="Low complexity" evidence="1">
    <location>
        <begin position="128"/>
        <end position="139"/>
    </location>
</feature>
<feature type="region of interest" description="Disordered" evidence="1">
    <location>
        <begin position="1"/>
        <end position="33"/>
    </location>
</feature>
<feature type="region of interest" description="Disordered" evidence="1">
    <location>
        <begin position="128"/>
        <end position="151"/>
    </location>
</feature>
<gene>
    <name evidence="2" type="ORF">SPHA_1590</name>
</gene>
<proteinExistence type="predicted"/>
<name>A0A812ANH4_ACAPH</name>
<dbReference type="Proteomes" id="UP000597762">
    <property type="component" value="Unassembled WGS sequence"/>
</dbReference>
<dbReference type="AlphaFoldDB" id="A0A812ANH4"/>
<sequence length="151" mass="16803">MKARRARESQEQTTLRLSQVVQGSALTQSSQSQEGRVTCWAGRAAYRASLRSRLKNAERSRMNAQAAATAFASRASETHHLCNERNAAATAKSRAIETLDRRRVRQSRDAVATASARAAERPLRRFVRNSTNAATTARSRAAETFDRKRAR</sequence>
<dbReference type="EMBL" id="CAHIKZ030000045">
    <property type="protein sequence ID" value="CAE1145220.1"/>
    <property type="molecule type" value="Genomic_DNA"/>
</dbReference>
<reference evidence="2" key="1">
    <citation type="submission" date="2021-01" db="EMBL/GenBank/DDBJ databases">
        <authorList>
            <person name="Li R."/>
            <person name="Bekaert M."/>
        </authorList>
    </citation>
    <scope>NUCLEOTIDE SEQUENCE</scope>
    <source>
        <strain evidence="2">Farmed</strain>
    </source>
</reference>
<evidence type="ECO:0000313" key="3">
    <source>
        <dbReference type="Proteomes" id="UP000597762"/>
    </source>
</evidence>
<keyword evidence="3" id="KW-1185">Reference proteome</keyword>
<evidence type="ECO:0000313" key="2">
    <source>
        <dbReference type="EMBL" id="CAE1145220.1"/>
    </source>
</evidence>
<feature type="compositionally biased region" description="Basic and acidic residues" evidence="1">
    <location>
        <begin position="140"/>
        <end position="151"/>
    </location>
</feature>
<feature type="compositionally biased region" description="Basic and acidic residues" evidence="1">
    <location>
        <begin position="1"/>
        <end position="10"/>
    </location>
</feature>
<protein>
    <submittedName>
        <fullName evidence="2">Uncharacterized protein</fullName>
    </submittedName>
</protein>
<feature type="compositionally biased region" description="Polar residues" evidence="1">
    <location>
        <begin position="11"/>
        <end position="33"/>
    </location>
</feature>
<evidence type="ECO:0000256" key="1">
    <source>
        <dbReference type="SAM" id="MobiDB-lite"/>
    </source>
</evidence>
<comment type="caution">
    <text evidence="2">The sequence shown here is derived from an EMBL/GenBank/DDBJ whole genome shotgun (WGS) entry which is preliminary data.</text>
</comment>